<evidence type="ECO:0000313" key="2">
    <source>
        <dbReference type="EMBL" id="CAA9311893.1"/>
    </source>
</evidence>
<feature type="region of interest" description="Disordered" evidence="1">
    <location>
        <begin position="1"/>
        <end position="117"/>
    </location>
</feature>
<dbReference type="AlphaFoldDB" id="A0A6J4KPP4"/>
<accession>A0A6J4KPP4</accession>
<sequence>MTVRILTSSSWRRGRGHRRPGSGPAAGPGSRRPGLRRRHPGERARPWRPCAPAVDALPTHSGPCPSGVSPWPVPVDGGDRARDRGPCRRGSPERPPQPPGAARQRDHRRADGQAVQR</sequence>
<organism evidence="2">
    <name type="scientific">uncultured Frankineae bacterium</name>
    <dbReference type="NCBI Taxonomy" id="437475"/>
    <lineage>
        <taxon>Bacteria</taxon>
        <taxon>Bacillati</taxon>
        <taxon>Actinomycetota</taxon>
        <taxon>Actinomycetes</taxon>
        <taxon>Frankiales</taxon>
        <taxon>environmental samples</taxon>
    </lineage>
</organism>
<feature type="compositionally biased region" description="Polar residues" evidence="1">
    <location>
        <begin position="1"/>
        <end position="11"/>
    </location>
</feature>
<dbReference type="EMBL" id="CADCUB010000033">
    <property type="protein sequence ID" value="CAA9311893.1"/>
    <property type="molecule type" value="Genomic_DNA"/>
</dbReference>
<proteinExistence type="predicted"/>
<feature type="compositionally biased region" description="Basic and acidic residues" evidence="1">
    <location>
        <begin position="77"/>
        <end position="92"/>
    </location>
</feature>
<gene>
    <name evidence="2" type="ORF">AVDCRST_MAG07-655</name>
</gene>
<feature type="compositionally biased region" description="Low complexity" evidence="1">
    <location>
        <begin position="21"/>
        <end position="32"/>
    </location>
</feature>
<reference evidence="2" key="1">
    <citation type="submission" date="2020-02" db="EMBL/GenBank/DDBJ databases">
        <authorList>
            <person name="Meier V. D."/>
        </authorList>
    </citation>
    <scope>NUCLEOTIDE SEQUENCE</scope>
    <source>
        <strain evidence="2">AVDCRST_MAG07</strain>
    </source>
</reference>
<name>A0A6J4KPP4_9ACTN</name>
<evidence type="ECO:0000256" key="1">
    <source>
        <dbReference type="SAM" id="MobiDB-lite"/>
    </source>
</evidence>
<protein>
    <submittedName>
        <fullName evidence="2">Uncharacterized protein</fullName>
    </submittedName>
</protein>